<reference evidence="2" key="1">
    <citation type="journal article" date="2020" name="Stud. Mycol.">
        <title>101 Dothideomycetes genomes: a test case for predicting lifestyles and emergence of pathogens.</title>
        <authorList>
            <person name="Haridas S."/>
            <person name="Albert R."/>
            <person name="Binder M."/>
            <person name="Bloem J."/>
            <person name="Labutti K."/>
            <person name="Salamov A."/>
            <person name="Andreopoulos B."/>
            <person name="Baker S."/>
            <person name="Barry K."/>
            <person name="Bills G."/>
            <person name="Bluhm B."/>
            <person name="Cannon C."/>
            <person name="Castanera R."/>
            <person name="Culley D."/>
            <person name="Daum C."/>
            <person name="Ezra D."/>
            <person name="Gonzalez J."/>
            <person name="Henrissat B."/>
            <person name="Kuo A."/>
            <person name="Liang C."/>
            <person name="Lipzen A."/>
            <person name="Lutzoni F."/>
            <person name="Magnuson J."/>
            <person name="Mondo S."/>
            <person name="Nolan M."/>
            <person name="Ohm R."/>
            <person name="Pangilinan J."/>
            <person name="Park H.-J."/>
            <person name="Ramirez L."/>
            <person name="Alfaro M."/>
            <person name="Sun H."/>
            <person name="Tritt A."/>
            <person name="Yoshinaga Y."/>
            <person name="Zwiers L.-H."/>
            <person name="Turgeon B."/>
            <person name="Goodwin S."/>
            <person name="Spatafora J."/>
            <person name="Crous P."/>
            <person name="Grigoriev I."/>
        </authorList>
    </citation>
    <scope>NUCLEOTIDE SEQUENCE</scope>
    <source>
        <strain evidence="2">CBS 133067</strain>
    </source>
</reference>
<dbReference type="Proteomes" id="UP000799772">
    <property type="component" value="Unassembled WGS sequence"/>
</dbReference>
<comment type="caution">
    <text evidence="2">The sequence shown here is derived from an EMBL/GenBank/DDBJ whole genome shotgun (WGS) entry which is preliminary data.</text>
</comment>
<evidence type="ECO:0000259" key="1">
    <source>
        <dbReference type="Pfam" id="PF13460"/>
    </source>
</evidence>
<dbReference type="InterPro" id="IPR036291">
    <property type="entry name" value="NAD(P)-bd_dom_sf"/>
</dbReference>
<dbReference type="SUPFAM" id="SSF51735">
    <property type="entry name" value="NAD(P)-binding Rossmann-fold domains"/>
    <property type="match status" value="1"/>
</dbReference>
<evidence type="ECO:0000313" key="2">
    <source>
        <dbReference type="EMBL" id="KAF2092990.1"/>
    </source>
</evidence>
<dbReference type="PANTHER" id="PTHR48079:SF6">
    <property type="entry name" value="NAD(P)-BINDING DOMAIN-CONTAINING PROTEIN-RELATED"/>
    <property type="match status" value="1"/>
</dbReference>
<keyword evidence="3" id="KW-1185">Reference proteome</keyword>
<proteinExistence type="predicted"/>
<dbReference type="GO" id="GO:0005737">
    <property type="term" value="C:cytoplasm"/>
    <property type="evidence" value="ECO:0007669"/>
    <property type="project" value="TreeGrafter"/>
</dbReference>
<accession>A0A9P4I106</accession>
<gene>
    <name evidence="2" type="ORF">NA57DRAFT_69374</name>
</gene>
<dbReference type="PANTHER" id="PTHR48079">
    <property type="entry name" value="PROTEIN YEEZ"/>
    <property type="match status" value="1"/>
</dbReference>
<dbReference type="InterPro" id="IPR016040">
    <property type="entry name" value="NAD(P)-bd_dom"/>
</dbReference>
<name>A0A9P4I106_9PEZI</name>
<dbReference type="Gene3D" id="3.40.50.720">
    <property type="entry name" value="NAD(P)-binding Rossmann-like Domain"/>
    <property type="match status" value="2"/>
</dbReference>
<dbReference type="AlphaFoldDB" id="A0A9P4I106"/>
<feature type="domain" description="NAD(P)-binding" evidence="1">
    <location>
        <begin position="9"/>
        <end position="92"/>
    </location>
</feature>
<protein>
    <submittedName>
        <fullName evidence="2">NAD(P)-binding protein</fullName>
    </submittedName>
</protein>
<dbReference type="OrthoDB" id="2130169at2759"/>
<dbReference type="Pfam" id="PF13460">
    <property type="entry name" value="NAD_binding_10"/>
    <property type="match status" value="1"/>
</dbReference>
<dbReference type="EMBL" id="ML978140">
    <property type="protein sequence ID" value="KAF2092990.1"/>
    <property type="molecule type" value="Genomic_DNA"/>
</dbReference>
<dbReference type="GO" id="GO:0004029">
    <property type="term" value="F:aldehyde dehydrogenase (NAD+) activity"/>
    <property type="evidence" value="ECO:0007669"/>
    <property type="project" value="TreeGrafter"/>
</dbReference>
<evidence type="ECO:0000313" key="3">
    <source>
        <dbReference type="Proteomes" id="UP000799772"/>
    </source>
</evidence>
<dbReference type="InterPro" id="IPR051783">
    <property type="entry name" value="NAD(P)-dependent_oxidoreduct"/>
</dbReference>
<sequence length="344" mass="37607">MSPKVFITGATGYIGGDALYVLYKAHPNYEYSVLIRTQDKADAVKKAYPSVRVVLGDLDNSAILEEEASRADIVIHTADASDHEGAAKAIAAGLVKGHSKENPGFWLHTGGTGILTYFDSKDNFAGLGTWSEKQFNDLDGVDELTHLPDEAFHRSVDQVVLDCGIKHGDSVKTVIVCPPTIYGKGRGPVAVRSRQAYELAKLIITKGYTPIVGEGKARWNNVHVADLSDVFLLLVEKAVAKDLSSELWGEKGYMFTENGEHVWSDLARLMSKKAVELGYIEDPKEDSLSKDEALDQAGFEAVSWGLNSRGKAERARKVLGWAPHRPSIEGEAVNILKDEKARLE</sequence>
<organism evidence="2 3">
    <name type="scientific">Rhizodiscina lignyota</name>
    <dbReference type="NCBI Taxonomy" id="1504668"/>
    <lineage>
        <taxon>Eukaryota</taxon>
        <taxon>Fungi</taxon>
        <taxon>Dikarya</taxon>
        <taxon>Ascomycota</taxon>
        <taxon>Pezizomycotina</taxon>
        <taxon>Dothideomycetes</taxon>
        <taxon>Pleosporomycetidae</taxon>
        <taxon>Aulographales</taxon>
        <taxon>Rhizodiscinaceae</taxon>
        <taxon>Rhizodiscina</taxon>
    </lineage>
</organism>